<evidence type="ECO:0000256" key="2">
    <source>
        <dbReference type="SAM" id="Phobius"/>
    </source>
</evidence>
<evidence type="ECO:0000313" key="4">
    <source>
        <dbReference type="Proteomes" id="UP000541558"/>
    </source>
</evidence>
<feature type="region of interest" description="Disordered" evidence="1">
    <location>
        <begin position="52"/>
        <end position="98"/>
    </location>
</feature>
<keyword evidence="2" id="KW-1133">Transmembrane helix</keyword>
<keyword evidence="2" id="KW-0812">Transmembrane</keyword>
<feature type="transmembrane region" description="Helical" evidence="2">
    <location>
        <begin position="182"/>
        <end position="203"/>
    </location>
</feature>
<proteinExistence type="predicted"/>
<feature type="transmembrane region" description="Helical" evidence="2">
    <location>
        <begin position="148"/>
        <end position="170"/>
    </location>
</feature>
<dbReference type="OrthoDB" id="3254104at2759"/>
<comment type="caution">
    <text evidence="3">The sequence shown here is derived from an EMBL/GenBank/DDBJ whole genome shotgun (WGS) entry which is preliminary data.</text>
</comment>
<feature type="compositionally biased region" description="Basic and acidic residues" evidence="1">
    <location>
        <begin position="17"/>
        <end position="30"/>
    </location>
</feature>
<dbReference type="EMBL" id="JAACJK010000006">
    <property type="protein sequence ID" value="KAF5339872.1"/>
    <property type="molecule type" value="Genomic_DNA"/>
</dbReference>
<protein>
    <submittedName>
        <fullName evidence="3">Uncharacterized protein</fullName>
    </submittedName>
</protein>
<accession>A0A8H5CDN0</accession>
<reference evidence="3 4" key="1">
    <citation type="journal article" date="2020" name="ISME J.">
        <title>Uncovering the hidden diversity of litter-decomposition mechanisms in mushroom-forming fungi.</title>
        <authorList>
            <person name="Floudas D."/>
            <person name="Bentzer J."/>
            <person name="Ahren D."/>
            <person name="Johansson T."/>
            <person name="Persson P."/>
            <person name="Tunlid A."/>
        </authorList>
    </citation>
    <scope>NUCLEOTIDE SEQUENCE [LARGE SCALE GENOMIC DNA]</scope>
    <source>
        <strain evidence="3 4">CBS 175.51</strain>
    </source>
</reference>
<organism evidence="3 4">
    <name type="scientific">Ephemerocybe angulata</name>
    <dbReference type="NCBI Taxonomy" id="980116"/>
    <lineage>
        <taxon>Eukaryota</taxon>
        <taxon>Fungi</taxon>
        <taxon>Dikarya</taxon>
        <taxon>Basidiomycota</taxon>
        <taxon>Agaricomycotina</taxon>
        <taxon>Agaricomycetes</taxon>
        <taxon>Agaricomycetidae</taxon>
        <taxon>Agaricales</taxon>
        <taxon>Agaricineae</taxon>
        <taxon>Psathyrellaceae</taxon>
        <taxon>Ephemerocybe</taxon>
    </lineage>
</organism>
<gene>
    <name evidence="3" type="ORF">D9611_009045</name>
</gene>
<keyword evidence="2" id="KW-0472">Membrane</keyword>
<feature type="region of interest" description="Disordered" evidence="1">
    <location>
        <begin position="1"/>
        <end position="36"/>
    </location>
</feature>
<sequence length="263" mass="28351">MGTARLPRATTVAQGKPKFDRVSRSEEHSRARSRSPPIVPLVPLLDIRLQPTDAKHSNTPARNGLETSTHRLLSHAGKLSSDDDASVVGDKEGDKTLAGKTNGKAQQFVSDYGWNFQEAFDALAFASTWLMLAGFLILPGSFEGSGYTMLAAATVCSGLGLSVMLYLWSAQWDNPAWLVRKVFIPGLFNAVLGALSTGIHIYGVNEGHFTTTSRAALIIISTITGANLALLLSYGADSGRLQHKKGRMLQCESCVAGYEKRLE</sequence>
<feature type="transmembrane region" description="Helical" evidence="2">
    <location>
        <begin position="122"/>
        <end position="142"/>
    </location>
</feature>
<evidence type="ECO:0000256" key="1">
    <source>
        <dbReference type="SAM" id="MobiDB-lite"/>
    </source>
</evidence>
<name>A0A8H5CDN0_9AGAR</name>
<feature type="transmembrane region" description="Helical" evidence="2">
    <location>
        <begin position="215"/>
        <end position="236"/>
    </location>
</feature>
<evidence type="ECO:0000313" key="3">
    <source>
        <dbReference type="EMBL" id="KAF5339872.1"/>
    </source>
</evidence>
<feature type="compositionally biased region" description="Polar residues" evidence="1">
    <location>
        <begin position="57"/>
        <end position="71"/>
    </location>
</feature>
<keyword evidence="4" id="KW-1185">Reference proteome</keyword>
<dbReference type="Proteomes" id="UP000541558">
    <property type="component" value="Unassembled WGS sequence"/>
</dbReference>
<dbReference type="AlphaFoldDB" id="A0A8H5CDN0"/>